<feature type="transmembrane region" description="Helical" evidence="3">
    <location>
        <begin position="100"/>
        <end position="124"/>
    </location>
</feature>
<dbReference type="Proteomes" id="UP001227230">
    <property type="component" value="Chromosome 2"/>
</dbReference>
<feature type="coiled-coil region" evidence="1">
    <location>
        <begin position="569"/>
        <end position="681"/>
    </location>
</feature>
<evidence type="ECO:0000313" key="5">
    <source>
        <dbReference type="Proteomes" id="UP001227230"/>
    </source>
</evidence>
<feature type="region of interest" description="Disordered" evidence="2">
    <location>
        <begin position="289"/>
        <end position="332"/>
    </location>
</feature>
<feature type="region of interest" description="Disordered" evidence="2">
    <location>
        <begin position="390"/>
        <end position="449"/>
    </location>
</feature>
<evidence type="ECO:0000256" key="1">
    <source>
        <dbReference type="SAM" id="Coils"/>
    </source>
</evidence>
<feature type="region of interest" description="Disordered" evidence="2">
    <location>
        <begin position="1"/>
        <end position="22"/>
    </location>
</feature>
<reference evidence="4 5" key="1">
    <citation type="journal article" date="2023" name="Hortic Res">
        <title>The complete reference genome for grapevine (Vitis vinifera L.) genetics and breeding.</title>
        <authorList>
            <person name="Shi X."/>
            <person name="Cao S."/>
            <person name="Wang X."/>
            <person name="Huang S."/>
            <person name="Wang Y."/>
            <person name="Liu Z."/>
            <person name="Liu W."/>
            <person name="Leng X."/>
            <person name="Peng Y."/>
            <person name="Wang N."/>
            <person name="Wang Y."/>
            <person name="Ma Z."/>
            <person name="Xu X."/>
            <person name="Zhang F."/>
            <person name="Xue H."/>
            <person name="Zhong H."/>
            <person name="Wang Y."/>
            <person name="Zhang K."/>
            <person name="Velt A."/>
            <person name="Avia K."/>
            <person name="Holtgrawe D."/>
            <person name="Grimplet J."/>
            <person name="Matus J.T."/>
            <person name="Ware D."/>
            <person name="Wu X."/>
            <person name="Wang H."/>
            <person name="Liu C."/>
            <person name="Fang Y."/>
            <person name="Rustenholz C."/>
            <person name="Cheng Z."/>
            <person name="Xiao H."/>
            <person name="Zhou Y."/>
        </authorList>
    </citation>
    <scope>NUCLEOTIDE SEQUENCE [LARGE SCALE GENOMIC DNA]</scope>
    <source>
        <strain evidence="5">cv. Pinot noir / PN40024</strain>
        <tissue evidence="4">Leaf</tissue>
    </source>
</reference>
<accession>A0ABY9BI79</accession>
<keyword evidence="3" id="KW-0472">Membrane</keyword>
<feature type="region of interest" description="Disordered" evidence="2">
    <location>
        <begin position="479"/>
        <end position="525"/>
    </location>
</feature>
<feature type="compositionally biased region" description="Basic residues" evidence="2">
    <location>
        <begin position="312"/>
        <end position="321"/>
    </location>
</feature>
<proteinExistence type="predicted"/>
<keyword evidence="3" id="KW-0812">Transmembrane</keyword>
<name>A0ABY9BI79_VITVI</name>
<evidence type="ECO:0000313" key="4">
    <source>
        <dbReference type="EMBL" id="WJZ82414.1"/>
    </source>
</evidence>
<protein>
    <submittedName>
        <fullName evidence="4">Uncharacterized protein</fullName>
    </submittedName>
</protein>
<keyword evidence="1" id="KW-0175">Coiled coil</keyword>
<keyword evidence="5" id="KW-1185">Reference proteome</keyword>
<evidence type="ECO:0000256" key="2">
    <source>
        <dbReference type="SAM" id="MobiDB-lite"/>
    </source>
</evidence>
<organism evidence="4 5">
    <name type="scientific">Vitis vinifera</name>
    <name type="common">Grape</name>
    <dbReference type="NCBI Taxonomy" id="29760"/>
    <lineage>
        <taxon>Eukaryota</taxon>
        <taxon>Viridiplantae</taxon>
        <taxon>Streptophyta</taxon>
        <taxon>Embryophyta</taxon>
        <taxon>Tracheophyta</taxon>
        <taxon>Spermatophyta</taxon>
        <taxon>Magnoliopsida</taxon>
        <taxon>eudicotyledons</taxon>
        <taxon>Gunneridae</taxon>
        <taxon>Pentapetalae</taxon>
        <taxon>rosids</taxon>
        <taxon>Vitales</taxon>
        <taxon>Vitaceae</taxon>
        <taxon>Viteae</taxon>
        <taxon>Vitis</taxon>
    </lineage>
</organism>
<dbReference type="EMBL" id="CP126649">
    <property type="protein sequence ID" value="WJZ82414.1"/>
    <property type="molecule type" value="Genomic_DNA"/>
</dbReference>
<sequence>MSANKEVASSSSSGDAHAEKSVDKLSVKEFRERFCIPNSVSVELTDGEVVSTEKSEDNSIFFTKEQFNARLQFPLPSLFREFFHFTQIPPTYIHPNMVQVLMGCIILAMLFNLDLTLLEVLFIYSIKKVKNDIFSFVASLPSLQLVTSLLDSTKGAAKGHVLVKGLWMGLAMHPDRPFGPNQSLKVPGLDKRGKLVEWVEKTSFDRLNRLFEIVAAERSCETLLSAQNLCSVTQEPQPYVLNILPRRLPKKVVAGEHFVLKDFPFYVAMRKGDARSRKARLNNREVKMQEGLLRKAPSGKRAASSPPAGAPAKKKKKKVLNKGKEEKLPTPPKEFVVPLSTFVKEITIREPEHPVLPSISSGSGRLVGLNHSGPSMSMAGRLALLAEEATSINQSDSPHPDADEAGTSYAATLPPSAPPTEEMETESQGLPPYKPSPLALIPVKGSATRRSRPARNLKFGLIGRLPDHFLETIEVSCSSVQEDHPEGSETEMAEENPAAPVLVPDRGSPGETQPAKNDGAPDPKEESLSNASCCYAFSKNVRSGGSGIVYFLIFFSRHTDVFVAWFAFVSQLKNNEEKLCLRLEHAEARLSAAREDNEALRIELAEVKSREESTDARLHEVEDEMTQLRGEVRQLRTEVSIEKKQRENLQLRLSVQKEELEAEFAAKMEELEADYQKQVDEMVFFGYRCCMKKYGIKRDVLSIPPGEEEKLRGKPSQ</sequence>
<gene>
    <name evidence="4" type="ORF">VitviT2T_002177</name>
</gene>
<feature type="compositionally biased region" description="Low complexity" evidence="2">
    <location>
        <begin position="294"/>
        <end position="311"/>
    </location>
</feature>
<keyword evidence="3" id="KW-1133">Transmembrane helix</keyword>
<evidence type="ECO:0000256" key="3">
    <source>
        <dbReference type="SAM" id="Phobius"/>
    </source>
</evidence>